<evidence type="ECO:0000313" key="2">
    <source>
        <dbReference type="Proteomes" id="UP000008553"/>
    </source>
</evidence>
<dbReference type="PaxDb" id="73239-Q7RR62"/>
<feature type="non-terminal residue" evidence="1">
    <location>
        <position position="1"/>
    </location>
</feature>
<evidence type="ECO:0000313" key="1">
    <source>
        <dbReference type="EMBL" id="EAA19033.1"/>
    </source>
</evidence>
<protein>
    <submittedName>
        <fullName evidence="1">Uncharacterized protein</fullName>
    </submittedName>
</protein>
<dbReference type="InParanoid" id="Q7RR62"/>
<reference evidence="1 2" key="1">
    <citation type="journal article" date="2002" name="Nature">
        <title>Genome sequence and comparative analysis of the model rodent malaria parasite Plasmodium yoelii yoelii.</title>
        <authorList>
            <person name="Carlton J.M."/>
            <person name="Angiuoli S.V."/>
            <person name="Suh B.B."/>
            <person name="Kooij T.W."/>
            <person name="Pertea M."/>
            <person name="Silva J.C."/>
            <person name="Ermolaeva M.D."/>
            <person name="Allen J.E."/>
            <person name="Selengut J.D."/>
            <person name="Koo H.L."/>
            <person name="Peterson J.D."/>
            <person name="Pop M."/>
            <person name="Kosack D.S."/>
            <person name="Shumway M.F."/>
            <person name="Bidwell S.L."/>
            <person name="Shallom S.J."/>
            <person name="van Aken S.E."/>
            <person name="Riedmuller S.B."/>
            <person name="Feldblyum T.V."/>
            <person name="Cho J.K."/>
            <person name="Quackenbush J."/>
            <person name="Sedegah M."/>
            <person name="Shoaibi A."/>
            <person name="Cummings L.M."/>
            <person name="Florens L."/>
            <person name="Yates J.R."/>
            <person name="Raine J.D."/>
            <person name="Sinden R.E."/>
            <person name="Harris M.A."/>
            <person name="Cunningham D.A."/>
            <person name="Preiser P.R."/>
            <person name="Bergman L.W."/>
            <person name="Vaidya A.B."/>
            <person name="van Lin L.H."/>
            <person name="Janse C.J."/>
            <person name="Waters A.P."/>
            <person name="Smith H.O."/>
            <person name="White O.R."/>
            <person name="Salzberg S.L."/>
            <person name="Venter J.C."/>
            <person name="Fraser C.M."/>
            <person name="Hoffman S.L."/>
            <person name="Gardner M.J."/>
            <person name="Carucci D.J."/>
        </authorList>
    </citation>
    <scope>NUCLEOTIDE SEQUENCE [LARGE SCALE GENOMIC DNA]</scope>
    <source>
        <strain evidence="1 2">17XNL</strain>
    </source>
</reference>
<gene>
    <name evidence="1" type="ORF">PY00874</name>
</gene>
<organism evidence="1 2">
    <name type="scientific">Plasmodium yoelii yoelii</name>
    <dbReference type="NCBI Taxonomy" id="73239"/>
    <lineage>
        <taxon>Eukaryota</taxon>
        <taxon>Sar</taxon>
        <taxon>Alveolata</taxon>
        <taxon>Apicomplexa</taxon>
        <taxon>Aconoidasida</taxon>
        <taxon>Haemosporida</taxon>
        <taxon>Plasmodiidae</taxon>
        <taxon>Plasmodium</taxon>
        <taxon>Plasmodium (Vinckeia)</taxon>
    </lineage>
</organism>
<dbReference type="Proteomes" id="UP000008553">
    <property type="component" value="Unassembled WGS sequence"/>
</dbReference>
<dbReference type="EMBL" id="AABL01000233">
    <property type="protein sequence ID" value="EAA19033.1"/>
    <property type="molecule type" value="Genomic_DNA"/>
</dbReference>
<name>Q7RR62_PLAYO</name>
<keyword evidence="2" id="KW-1185">Reference proteome</keyword>
<proteinExistence type="predicted"/>
<accession>Q7RR62</accession>
<comment type="caution">
    <text evidence="1">The sequence shown here is derived from an EMBL/GenBank/DDBJ whole genome shotgun (WGS) entry which is preliminary data.</text>
</comment>
<sequence>INILYAFCTVLIY</sequence>